<evidence type="ECO:0000313" key="1">
    <source>
        <dbReference type="EMBL" id="CUO58393.1"/>
    </source>
</evidence>
<evidence type="ECO:0000313" key="2">
    <source>
        <dbReference type="Proteomes" id="UP000095419"/>
    </source>
</evidence>
<gene>
    <name evidence="1" type="ORF">ERS417307_01953</name>
</gene>
<proteinExistence type="predicted"/>
<reference evidence="1 2" key="1">
    <citation type="submission" date="2015-09" db="EMBL/GenBank/DDBJ databases">
        <authorList>
            <consortium name="Pathogen Informatics"/>
        </authorList>
    </citation>
    <scope>NUCLEOTIDE SEQUENCE [LARGE SCALE GENOMIC DNA]</scope>
    <source>
        <strain evidence="1 2">2789STDY5608791</strain>
    </source>
</reference>
<dbReference type="PATRIC" id="fig|820.27.peg.2567"/>
<organism evidence="1 2">
    <name type="scientific">Bacteroides uniformis</name>
    <dbReference type="NCBI Taxonomy" id="820"/>
    <lineage>
        <taxon>Bacteria</taxon>
        <taxon>Pseudomonadati</taxon>
        <taxon>Bacteroidota</taxon>
        <taxon>Bacteroidia</taxon>
        <taxon>Bacteroidales</taxon>
        <taxon>Bacteroidaceae</taxon>
        <taxon>Bacteroides</taxon>
    </lineage>
</organism>
<accession>A0A139K432</accession>
<dbReference type="Proteomes" id="UP000095419">
    <property type="component" value="Unassembled WGS sequence"/>
</dbReference>
<name>A0A139K432_BACUN</name>
<dbReference type="EMBL" id="CYZF01000005">
    <property type="protein sequence ID" value="CUO58393.1"/>
    <property type="molecule type" value="Genomic_DNA"/>
</dbReference>
<dbReference type="AlphaFoldDB" id="A0A139K432"/>
<protein>
    <submittedName>
        <fullName evidence="1">Uncharacterized protein</fullName>
    </submittedName>
</protein>
<sequence>MLIIRYIEKGVTQTTQIKQIFTDNFVHHEFLICGHLFNLCHLCAIKNNPFEL</sequence>